<keyword evidence="2" id="KW-0004">4Fe-4S</keyword>
<dbReference type="PANTHER" id="PTHR10949">
    <property type="entry name" value="LIPOYL SYNTHASE"/>
    <property type="match status" value="1"/>
</dbReference>
<dbReference type="AlphaFoldDB" id="M1V678"/>
<evidence type="ECO:0000256" key="1">
    <source>
        <dbReference type="ARBA" id="ARBA00001966"/>
    </source>
</evidence>
<evidence type="ECO:0000313" key="4">
    <source>
        <dbReference type="Proteomes" id="UP000007014"/>
    </source>
</evidence>
<dbReference type="GeneID" id="16995915"/>
<accession>M1V678</accession>
<organism evidence="3 4">
    <name type="scientific">Cyanidioschyzon merolae (strain NIES-3377 / 10D)</name>
    <name type="common">Unicellular red alga</name>
    <dbReference type="NCBI Taxonomy" id="280699"/>
    <lineage>
        <taxon>Eukaryota</taxon>
        <taxon>Rhodophyta</taxon>
        <taxon>Bangiophyceae</taxon>
        <taxon>Cyanidiales</taxon>
        <taxon>Cyanidiaceae</taxon>
        <taxon>Cyanidioschyzon</taxon>
    </lineage>
</organism>
<dbReference type="HOGENOM" id="CLU_2310050_0_0_1"/>
<keyword evidence="2" id="KW-0408">Iron</keyword>
<keyword evidence="4" id="KW-1185">Reference proteome</keyword>
<dbReference type="GO" id="GO:0016992">
    <property type="term" value="F:lipoate synthase activity"/>
    <property type="evidence" value="ECO:0007669"/>
    <property type="project" value="InterPro"/>
</dbReference>
<dbReference type="eggNOG" id="KOG2672">
    <property type="taxonomic scope" value="Eukaryota"/>
</dbReference>
<reference evidence="3 4" key="1">
    <citation type="journal article" date="2004" name="Nature">
        <title>Genome sequence of the ultrasmall unicellular red alga Cyanidioschyzon merolae 10D.</title>
        <authorList>
            <person name="Matsuzaki M."/>
            <person name="Misumi O."/>
            <person name="Shin-i T."/>
            <person name="Maruyama S."/>
            <person name="Takahara M."/>
            <person name="Miyagishima S."/>
            <person name="Mori T."/>
            <person name="Nishida K."/>
            <person name="Yagisawa F."/>
            <person name="Nishida K."/>
            <person name="Yoshida Y."/>
            <person name="Nishimura Y."/>
            <person name="Nakao S."/>
            <person name="Kobayashi T."/>
            <person name="Momoyama Y."/>
            <person name="Higashiyama T."/>
            <person name="Minoda A."/>
            <person name="Sano M."/>
            <person name="Nomoto H."/>
            <person name="Oishi K."/>
            <person name="Hayashi H."/>
            <person name="Ohta F."/>
            <person name="Nishizaka S."/>
            <person name="Haga S."/>
            <person name="Miura S."/>
            <person name="Morishita T."/>
            <person name="Kabeya Y."/>
            <person name="Terasawa K."/>
            <person name="Suzuki Y."/>
            <person name="Ishii Y."/>
            <person name="Asakawa S."/>
            <person name="Takano H."/>
            <person name="Ohta N."/>
            <person name="Kuroiwa H."/>
            <person name="Tanaka K."/>
            <person name="Shimizu N."/>
            <person name="Sugano S."/>
            <person name="Sato N."/>
            <person name="Nozaki H."/>
            <person name="Ogasawara N."/>
            <person name="Kohara Y."/>
            <person name="Kuroiwa T."/>
        </authorList>
    </citation>
    <scope>NUCLEOTIDE SEQUENCE [LARGE SCALE GENOMIC DNA]</scope>
    <source>
        <strain evidence="3 4">10D</strain>
    </source>
</reference>
<reference evidence="3 4" key="2">
    <citation type="journal article" date="2007" name="BMC Biol.">
        <title>A 100%-complete sequence reveals unusually simple genomic features in the hot-spring red alga Cyanidioschyzon merolae.</title>
        <authorList>
            <person name="Nozaki H."/>
            <person name="Takano H."/>
            <person name="Misumi O."/>
            <person name="Terasawa K."/>
            <person name="Matsuzaki M."/>
            <person name="Maruyama S."/>
            <person name="Nishida K."/>
            <person name="Yagisawa F."/>
            <person name="Yoshida Y."/>
            <person name="Fujiwara T."/>
            <person name="Takio S."/>
            <person name="Tamura K."/>
            <person name="Chung S.J."/>
            <person name="Nakamura S."/>
            <person name="Kuroiwa H."/>
            <person name="Tanaka K."/>
            <person name="Sato N."/>
            <person name="Kuroiwa T."/>
        </authorList>
    </citation>
    <scope>NUCLEOTIDE SEQUENCE [LARGE SCALE GENOMIC DNA]</scope>
    <source>
        <strain evidence="3 4">10D</strain>
    </source>
</reference>
<keyword evidence="2" id="KW-0479">Metal-binding</keyword>
<dbReference type="STRING" id="280699.M1V678"/>
<evidence type="ECO:0000313" key="3">
    <source>
        <dbReference type="EMBL" id="BAM81930.1"/>
    </source>
</evidence>
<protein>
    <submittedName>
        <fullName evidence="3">Similar to lipoic acid synthase</fullName>
    </submittedName>
</protein>
<proteinExistence type="predicted"/>
<dbReference type="OrthoDB" id="3231at2759"/>
<keyword evidence="2" id="KW-0411">Iron-sulfur</keyword>
<dbReference type="RefSeq" id="XP_005537966.1">
    <property type="nucleotide sequence ID" value="XM_005537909.1"/>
</dbReference>
<comment type="cofactor">
    <cofactor evidence="1">
        <name>[4Fe-4S] cluster</name>
        <dbReference type="ChEBI" id="CHEBI:49883"/>
    </cofactor>
</comment>
<name>M1V678_CYAM1</name>
<evidence type="ECO:0000256" key="2">
    <source>
        <dbReference type="ARBA" id="ARBA00022485"/>
    </source>
</evidence>
<sequence>MNVAAEVASWDIDDVVLTSVDRDDLPDGGAADFARTVQYLKQLRPQSTRVSSDQDAQQMPPTNRPLFVECLVSDFAGQRLLPLLQHSGAHSATEALAYVR</sequence>
<dbReference type="GO" id="GO:0005739">
    <property type="term" value="C:mitochondrion"/>
    <property type="evidence" value="ECO:0007669"/>
    <property type="project" value="TreeGrafter"/>
</dbReference>
<dbReference type="Proteomes" id="UP000007014">
    <property type="component" value="Chromosome 16"/>
</dbReference>
<dbReference type="Gramene" id="CMP347CT">
    <property type="protein sequence ID" value="CMP347CT"/>
    <property type="gene ID" value="CMP347C"/>
</dbReference>
<dbReference type="GO" id="GO:0051539">
    <property type="term" value="F:4 iron, 4 sulfur cluster binding"/>
    <property type="evidence" value="ECO:0007669"/>
    <property type="project" value="UniProtKB-KW"/>
</dbReference>
<dbReference type="EMBL" id="AP006498">
    <property type="protein sequence ID" value="BAM81930.1"/>
    <property type="molecule type" value="Genomic_DNA"/>
</dbReference>
<dbReference type="InterPro" id="IPR003698">
    <property type="entry name" value="Lipoyl_synth"/>
</dbReference>
<dbReference type="KEGG" id="cme:CYME_CMP347C"/>
<gene>
    <name evidence="3" type="ORF">CYME_CMP347C</name>
</gene>
<dbReference type="PANTHER" id="PTHR10949:SF0">
    <property type="entry name" value="LIPOYL SYNTHASE, MITOCHONDRIAL"/>
    <property type="match status" value="1"/>
</dbReference>